<reference evidence="1" key="1">
    <citation type="submission" date="2018-02" db="EMBL/GenBank/DDBJ databases">
        <title>Rhizophora mucronata_Transcriptome.</title>
        <authorList>
            <person name="Meera S.P."/>
            <person name="Sreeshan A."/>
            <person name="Augustine A."/>
        </authorList>
    </citation>
    <scope>NUCLEOTIDE SEQUENCE</scope>
    <source>
        <tissue evidence="1">Leaf</tissue>
    </source>
</reference>
<sequence>MYAYTKGNGGLNQRRKPSRQAIEMSVELLAKQLGIRNRLLVAALYQPSVHIVSHIVVAEAAKAPRRRRALSDSFHQIHQMISLLSSTATKELLLLLMLPLLPCGG</sequence>
<name>A0A2P2LTA9_RHIMU</name>
<accession>A0A2P2LTA9</accession>
<evidence type="ECO:0000313" key="1">
    <source>
        <dbReference type="EMBL" id="MBX21209.1"/>
    </source>
</evidence>
<protein>
    <submittedName>
        <fullName evidence="1">Uncharacterized protein</fullName>
    </submittedName>
</protein>
<proteinExistence type="predicted"/>
<dbReference type="AlphaFoldDB" id="A0A2P2LTA9"/>
<organism evidence="1">
    <name type="scientific">Rhizophora mucronata</name>
    <name type="common">Asiatic mangrove</name>
    <dbReference type="NCBI Taxonomy" id="61149"/>
    <lineage>
        <taxon>Eukaryota</taxon>
        <taxon>Viridiplantae</taxon>
        <taxon>Streptophyta</taxon>
        <taxon>Embryophyta</taxon>
        <taxon>Tracheophyta</taxon>
        <taxon>Spermatophyta</taxon>
        <taxon>Magnoliopsida</taxon>
        <taxon>eudicotyledons</taxon>
        <taxon>Gunneridae</taxon>
        <taxon>Pentapetalae</taxon>
        <taxon>rosids</taxon>
        <taxon>fabids</taxon>
        <taxon>Malpighiales</taxon>
        <taxon>Rhizophoraceae</taxon>
        <taxon>Rhizophora</taxon>
    </lineage>
</organism>
<dbReference type="EMBL" id="GGEC01040725">
    <property type="protein sequence ID" value="MBX21209.1"/>
    <property type="molecule type" value="Transcribed_RNA"/>
</dbReference>